<feature type="transmembrane region" description="Helical" evidence="1">
    <location>
        <begin position="170"/>
        <end position="189"/>
    </location>
</feature>
<organism evidence="2 3">
    <name type="scientific">Dactylosporangium darangshiense</name>
    <dbReference type="NCBI Taxonomy" id="579108"/>
    <lineage>
        <taxon>Bacteria</taxon>
        <taxon>Bacillati</taxon>
        <taxon>Actinomycetota</taxon>
        <taxon>Actinomycetes</taxon>
        <taxon>Micromonosporales</taxon>
        <taxon>Micromonosporaceae</taxon>
        <taxon>Dactylosporangium</taxon>
    </lineage>
</organism>
<evidence type="ECO:0000313" key="2">
    <source>
        <dbReference type="EMBL" id="GAA4263093.1"/>
    </source>
</evidence>
<proteinExistence type="predicted"/>
<keyword evidence="3" id="KW-1185">Reference proteome</keyword>
<dbReference type="EMBL" id="BAABAT010000061">
    <property type="protein sequence ID" value="GAA4263093.1"/>
    <property type="molecule type" value="Genomic_DNA"/>
</dbReference>
<dbReference type="Proteomes" id="UP001500620">
    <property type="component" value="Unassembled WGS sequence"/>
</dbReference>
<keyword evidence="1" id="KW-0812">Transmembrane</keyword>
<name>A0ABP8DT00_9ACTN</name>
<evidence type="ECO:0000256" key="1">
    <source>
        <dbReference type="SAM" id="Phobius"/>
    </source>
</evidence>
<evidence type="ECO:0000313" key="3">
    <source>
        <dbReference type="Proteomes" id="UP001500620"/>
    </source>
</evidence>
<feature type="transmembrane region" description="Helical" evidence="1">
    <location>
        <begin position="12"/>
        <end position="35"/>
    </location>
</feature>
<feature type="transmembrane region" description="Helical" evidence="1">
    <location>
        <begin position="41"/>
        <end position="62"/>
    </location>
</feature>
<keyword evidence="1" id="KW-0472">Membrane</keyword>
<keyword evidence="1" id="KW-1133">Transmembrane helix</keyword>
<accession>A0ABP8DT00</accession>
<gene>
    <name evidence="2" type="ORF">GCM10022255_104520</name>
</gene>
<sequence length="210" mass="22155">MARVLHRPRTAVTKAAVILGLYVVAGLGAAAMPFARLPGELPAIAVVVLLVAAFVVGQQLVWYNGWIQIGGVLAAAVFVICTGLAAHSSVLSWHGDRIEAVVTGVSVTRGSHGSTTYHYVLVDDQQRPIPGHLSEDDPEFDRGERVTVVVDRHNWVDPETSGEVGAARPLWIAALTGLALTTILSVLGGRSQGSGRAPRSGPGGVWIFDR</sequence>
<reference evidence="3" key="1">
    <citation type="journal article" date="2019" name="Int. J. Syst. Evol. Microbiol.">
        <title>The Global Catalogue of Microorganisms (GCM) 10K type strain sequencing project: providing services to taxonomists for standard genome sequencing and annotation.</title>
        <authorList>
            <consortium name="The Broad Institute Genomics Platform"/>
            <consortium name="The Broad Institute Genome Sequencing Center for Infectious Disease"/>
            <person name="Wu L."/>
            <person name="Ma J."/>
        </authorList>
    </citation>
    <scope>NUCLEOTIDE SEQUENCE [LARGE SCALE GENOMIC DNA]</scope>
    <source>
        <strain evidence="3">JCM 17441</strain>
    </source>
</reference>
<comment type="caution">
    <text evidence="2">The sequence shown here is derived from an EMBL/GenBank/DDBJ whole genome shotgun (WGS) entry which is preliminary data.</text>
</comment>
<protein>
    <recommendedName>
        <fullName evidence="4">DUF3592 domain-containing protein</fullName>
    </recommendedName>
</protein>
<feature type="transmembrane region" description="Helical" evidence="1">
    <location>
        <begin position="69"/>
        <end position="87"/>
    </location>
</feature>
<evidence type="ECO:0008006" key="4">
    <source>
        <dbReference type="Google" id="ProtNLM"/>
    </source>
</evidence>